<evidence type="ECO:0000313" key="2">
    <source>
        <dbReference type="EMBL" id="SDY67000.1"/>
    </source>
</evidence>
<keyword evidence="1" id="KW-0472">Membrane</keyword>
<feature type="transmembrane region" description="Helical" evidence="1">
    <location>
        <begin position="434"/>
        <end position="456"/>
    </location>
</feature>
<feature type="transmembrane region" description="Helical" evidence="1">
    <location>
        <begin position="307"/>
        <end position="329"/>
    </location>
</feature>
<name>A0A1H3LRP7_9PSEU</name>
<feature type="transmembrane region" description="Helical" evidence="1">
    <location>
        <begin position="534"/>
        <end position="554"/>
    </location>
</feature>
<keyword evidence="3" id="KW-1185">Reference proteome</keyword>
<accession>A0A1H3LRP7</accession>
<feature type="transmembrane region" description="Helical" evidence="1">
    <location>
        <begin position="502"/>
        <end position="522"/>
    </location>
</feature>
<keyword evidence="1" id="KW-0812">Transmembrane</keyword>
<sequence length="558" mass="55511">MPTSEAAQAEAAVSTQPRPGALTVALALSAAATAALVLGALLPVVTGVSAGFSAGPMLIILALLPFVAALVFTFERRYGLAAGVLLGAAALAPGRLALDMQVLAGSQDIVRPEYYLPGRYDDPPVGVGFWVLQAGFLLTIAAGYTANRVAQDEADALGAIPARRWWQLLAPFPAIWAAVGLVMPPVGSANVFLLSHSAFESPAFVLAGYLLLGVGVIVAASVALTLVPEVGAGVLVGLAAGLLGVVVPSVVSGLVVDKLSLSAGPVLVLVAAFGLLATALLLALTFRKAGELPSEAKVPGLSLWRRVTGALGVLTAALAVAGCLAPVVVAEAGFTAAHSPVRWLLLIAGVLTGVLALVPVARPALSVAWAGVVLTGAAVLATPVAATQVAGAFTIGPGVVLTSLAMFAAAATAVASVVTGVVEREEAEELDRPALGPALAVPLALAGVLAVLTFAIPVVSAPDYVAPGLFASFDVSSWGLLAGLAAVVGAVAFAVRSRPAKGAVLLLGAAAVVVLRVAELPFLSGKIEGAHAGLGFWFGLLCLIGLIVAAGLSARSAK</sequence>
<feature type="transmembrane region" description="Helical" evidence="1">
    <location>
        <begin position="48"/>
        <end position="71"/>
    </location>
</feature>
<dbReference type="AlphaFoldDB" id="A0A1H3LRP7"/>
<feature type="transmembrane region" description="Helical" evidence="1">
    <location>
        <begin position="398"/>
        <end position="422"/>
    </location>
</feature>
<feature type="transmembrane region" description="Helical" evidence="1">
    <location>
        <begin position="165"/>
        <end position="183"/>
    </location>
</feature>
<reference evidence="2 3" key="1">
    <citation type="submission" date="2016-10" db="EMBL/GenBank/DDBJ databases">
        <authorList>
            <person name="de Groot N.N."/>
        </authorList>
    </citation>
    <scope>NUCLEOTIDE SEQUENCE [LARGE SCALE GENOMIC DNA]</scope>
    <source>
        <strain evidence="2 3">CPCC 202699</strain>
    </source>
</reference>
<feature type="transmembrane region" description="Helical" evidence="1">
    <location>
        <begin position="203"/>
        <end position="227"/>
    </location>
</feature>
<keyword evidence="1" id="KW-1133">Transmembrane helix</keyword>
<dbReference type="Proteomes" id="UP000199515">
    <property type="component" value="Unassembled WGS sequence"/>
</dbReference>
<proteinExistence type="predicted"/>
<protein>
    <submittedName>
        <fullName evidence="2">Uncharacterized protein</fullName>
    </submittedName>
</protein>
<dbReference type="OrthoDB" id="3638762at2"/>
<feature type="transmembrane region" description="Helical" evidence="1">
    <location>
        <begin position="78"/>
        <end position="98"/>
    </location>
</feature>
<dbReference type="STRING" id="589385.SAMN05421504_106325"/>
<feature type="transmembrane region" description="Helical" evidence="1">
    <location>
        <begin position="234"/>
        <end position="256"/>
    </location>
</feature>
<evidence type="ECO:0000256" key="1">
    <source>
        <dbReference type="SAM" id="Phobius"/>
    </source>
</evidence>
<gene>
    <name evidence="2" type="ORF">SAMN05421504_106325</name>
</gene>
<feature type="transmembrane region" description="Helical" evidence="1">
    <location>
        <begin position="21"/>
        <end position="42"/>
    </location>
</feature>
<dbReference type="RefSeq" id="WP_143047165.1">
    <property type="nucleotide sequence ID" value="NZ_FNON01000006.1"/>
</dbReference>
<feature type="transmembrane region" description="Helical" evidence="1">
    <location>
        <begin position="125"/>
        <end position="144"/>
    </location>
</feature>
<dbReference type="EMBL" id="FNON01000006">
    <property type="protein sequence ID" value="SDY67000.1"/>
    <property type="molecule type" value="Genomic_DNA"/>
</dbReference>
<feature type="transmembrane region" description="Helical" evidence="1">
    <location>
        <begin position="341"/>
        <end position="360"/>
    </location>
</feature>
<organism evidence="2 3">
    <name type="scientific">Amycolatopsis xylanica</name>
    <dbReference type="NCBI Taxonomy" id="589385"/>
    <lineage>
        <taxon>Bacteria</taxon>
        <taxon>Bacillati</taxon>
        <taxon>Actinomycetota</taxon>
        <taxon>Actinomycetes</taxon>
        <taxon>Pseudonocardiales</taxon>
        <taxon>Pseudonocardiaceae</taxon>
        <taxon>Amycolatopsis</taxon>
    </lineage>
</organism>
<evidence type="ECO:0000313" key="3">
    <source>
        <dbReference type="Proteomes" id="UP000199515"/>
    </source>
</evidence>
<feature type="transmembrane region" description="Helical" evidence="1">
    <location>
        <begin position="476"/>
        <end position="495"/>
    </location>
</feature>
<feature type="transmembrane region" description="Helical" evidence="1">
    <location>
        <begin position="262"/>
        <end position="286"/>
    </location>
</feature>
<feature type="transmembrane region" description="Helical" evidence="1">
    <location>
        <begin position="367"/>
        <end position="386"/>
    </location>
</feature>